<evidence type="ECO:0000313" key="1">
    <source>
        <dbReference type="EMBL" id="ASJ25268.1"/>
    </source>
</evidence>
<dbReference type="Proteomes" id="UP000197424">
    <property type="component" value="Chromosome"/>
</dbReference>
<organism evidence="1 2">
    <name type="scientific">Laribacter hongkongensis</name>
    <dbReference type="NCBI Taxonomy" id="168471"/>
    <lineage>
        <taxon>Bacteria</taxon>
        <taxon>Pseudomonadati</taxon>
        <taxon>Pseudomonadota</taxon>
        <taxon>Betaproteobacteria</taxon>
        <taxon>Neisseriales</taxon>
        <taxon>Aquaspirillaceae</taxon>
        <taxon>Laribacter</taxon>
    </lineage>
</organism>
<accession>A0A248LKK3</accession>
<dbReference type="EMBL" id="CP022115">
    <property type="protein sequence ID" value="ASJ25268.1"/>
    <property type="molecule type" value="Genomic_DNA"/>
</dbReference>
<proteinExistence type="predicted"/>
<protein>
    <submittedName>
        <fullName evidence="1">Uncharacterized protein</fullName>
    </submittedName>
</protein>
<dbReference type="AlphaFoldDB" id="A0A248LKK3"/>
<gene>
    <name evidence="1" type="ORF">LHGZ1_2437</name>
</gene>
<name>A0A248LKK3_9NEIS</name>
<sequence length="46" mass="5291">MLSKSLLCRQSGPGSKPQSHIFLIRKKFPHYAAIYKSFTQKRKPAD</sequence>
<reference evidence="2" key="1">
    <citation type="submission" date="2017-06" db="EMBL/GenBank/DDBJ databases">
        <title>Whole genome sequence of Laribacter hongkongensis LHGZ1.</title>
        <authorList>
            <person name="Chen D."/>
            <person name="Wu H."/>
            <person name="Chen J."/>
        </authorList>
    </citation>
    <scope>NUCLEOTIDE SEQUENCE [LARGE SCALE GENOMIC DNA]</scope>
    <source>
        <strain evidence="2">LHGZ1</strain>
    </source>
</reference>
<evidence type="ECO:0000313" key="2">
    <source>
        <dbReference type="Proteomes" id="UP000197424"/>
    </source>
</evidence>